<keyword evidence="2" id="KW-1185">Reference proteome</keyword>
<evidence type="ECO:0000313" key="2">
    <source>
        <dbReference type="Proteomes" id="UP000594014"/>
    </source>
</evidence>
<protein>
    <submittedName>
        <fullName evidence="1">PRD domain-containing protein</fullName>
    </submittedName>
</protein>
<reference evidence="1" key="1">
    <citation type="submission" date="2019-08" db="EMBL/GenBank/DDBJ databases">
        <title>Genome sequence of Clostridiales bacterium MT110.</title>
        <authorList>
            <person name="Cao J."/>
        </authorList>
    </citation>
    <scope>NUCLEOTIDE SEQUENCE</scope>
    <source>
        <strain evidence="1">MT110</strain>
    </source>
</reference>
<evidence type="ECO:0000313" key="1">
    <source>
        <dbReference type="EMBL" id="QOX63768.1"/>
    </source>
</evidence>
<accession>A0ACD1ABU3</accession>
<proteinExistence type="predicted"/>
<sequence length="511" mass="59150">MNHFEERLKKILELLLQSDGYLTLDFLSQHVGISKRSVQNYMHKLEDWLSDIGLMNIVFHKKQGQGLRLLISDDDRRKLEDLLNGEKFSLFDEGVVRRLEMLKALIFSNDELTIQFFADQFYISRTAILKDLEWVSQWLSNFDLQLFKTQRRGIGIIGNEVSRRNAIAGFFDIYKTREQLLMTDFDSTSRISDEKLLRVKDVYPKIDNKPVFAIIEDAEKKFDFFLTNEFFVALVTHLIICIARLSSGKNVDECFLPPEGEYGRLERSTADYIASRIEKEFSLSFPESERIYICMHLMSYNTFNHHALRANPDEILKDIPKKIELLAICLIDYVDAQLGSSFASDKLLFFGILFHLKNSLERLEESIPINTIQRNEFSKKNLEIFNAVSKSSNLYEGICGVKPSEEELIILTMHFTLSQKRTIKKKKALLVCDSGISAGIMLCKYLSELSLDLEIVDVCSTYQYTYKAENEYDFIISTTPLRETRKPTADLSTVTKTNYGKFLEDYLFSLG</sequence>
<dbReference type="EMBL" id="CP042469">
    <property type="protein sequence ID" value="QOX63768.1"/>
    <property type="molecule type" value="Genomic_DNA"/>
</dbReference>
<name>A0ACD1ABU3_9FIRM</name>
<dbReference type="Proteomes" id="UP000594014">
    <property type="component" value="Chromosome"/>
</dbReference>
<gene>
    <name evidence="1" type="ORF">FRZ06_10625</name>
</gene>
<organism evidence="1 2">
    <name type="scientific">Anoxybacterium hadale</name>
    <dbReference type="NCBI Taxonomy" id="3408580"/>
    <lineage>
        <taxon>Bacteria</taxon>
        <taxon>Bacillati</taxon>
        <taxon>Bacillota</taxon>
        <taxon>Clostridia</taxon>
        <taxon>Peptostreptococcales</taxon>
        <taxon>Anaerovoracaceae</taxon>
        <taxon>Anoxybacterium</taxon>
    </lineage>
</organism>